<evidence type="ECO:0000256" key="2">
    <source>
        <dbReference type="SAM" id="MobiDB-lite"/>
    </source>
</evidence>
<dbReference type="AlphaFoldDB" id="A0A4R5CSM0"/>
<feature type="compositionally biased region" description="Basic residues" evidence="2">
    <location>
        <begin position="10"/>
        <end position="24"/>
    </location>
</feature>
<dbReference type="PANTHER" id="PTHR42928">
    <property type="entry name" value="TRICARBOXYLATE-BINDING PROTEIN"/>
    <property type="match status" value="1"/>
</dbReference>
<dbReference type="OrthoDB" id="8627412at2"/>
<accession>A0A4R5CSM0</accession>
<dbReference type="PANTHER" id="PTHR42928:SF5">
    <property type="entry name" value="BLR1237 PROTEIN"/>
    <property type="match status" value="1"/>
</dbReference>
<dbReference type="CDD" id="cd07012">
    <property type="entry name" value="PBP2_Bug_TTT"/>
    <property type="match status" value="1"/>
</dbReference>
<reference evidence="3 4" key="1">
    <citation type="submission" date="2019-03" db="EMBL/GenBank/DDBJ databases">
        <title>Draft genome sequences of novel Actinobacteria.</title>
        <authorList>
            <person name="Sahin N."/>
            <person name="Ay H."/>
            <person name="Saygin H."/>
        </authorList>
    </citation>
    <scope>NUCLEOTIDE SEQUENCE [LARGE SCALE GENOMIC DNA]</scope>
    <source>
        <strain evidence="3 4">5K138</strain>
    </source>
</reference>
<dbReference type="Pfam" id="PF03401">
    <property type="entry name" value="TctC"/>
    <property type="match status" value="1"/>
</dbReference>
<name>A0A4R5CSM0_9ACTN</name>
<gene>
    <name evidence="3" type="ORF">E1269_24795</name>
</gene>
<dbReference type="Proteomes" id="UP000294739">
    <property type="component" value="Unassembled WGS sequence"/>
</dbReference>
<evidence type="ECO:0000313" key="4">
    <source>
        <dbReference type="Proteomes" id="UP000294739"/>
    </source>
</evidence>
<keyword evidence="4" id="KW-1185">Reference proteome</keyword>
<dbReference type="InterPro" id="IPR042100">
    <property type="entry name" value="Bug_dom1"/>
</dbReference>
<dbReference type="Gene3D" id="3.40.190.150">
    <property type="entry name" value="Bordetella uptake gene, domain 1"/>
    <property type="match status" value="1"/>
</dbReference>
<feature type="region of interest" description="Disordered" evidence="2">
    <location>
        <begin position="1"/>
        <end position="31"/>
    </location>
</feature>
<proteinExistence type="inferred from homology"/>
<protein>
    <submittedName>
        <fullName evidence="3">Tripartite tricarboxylate transporter substrate binding protein</fullName>
    </submittedName>
</protein>
<organism evidence="3 4">
    <name type="scientific">Jiangella asiatica</name>
    <dbReference type="NCBI Taxonomy" id="2530372"/>
    <lineage>
        <taxon>Bacteria</taxon>
        <taxon>Bacillati</taxon>
        <taxon>Actinomycetota</taxon>
        <taxon>Actinomycetes</taxon>
        <taxon>Jiangellales</taxon>
        <taxon>Jiangellaceae</taxon>
        <taxon>Jiangella</taxon>
    </lineage>
</organism>
<sequence>MHRLALPGRWHGRGGLRRPVRPRGRPPGAGKEVARCLPARRLTSARSYRRRQGFARRGPMHVMGRTGTSRTPVLAALAVAPVLCAVACSDGASGGGDEECADYPGSDIEFIVPYSAGGGFDTWARVIAPELADDLGVNVPVANRDGAGGITGVTEVFGTRPDGSTIVITEPGILATAQLTGTSDLDFAELDVVGRVAVGPEVIVVRADSEWDTIEDVQAAAGGGPVLMGTGGLAAVNIISFDELGIPFENVSHDGSSEALLSVVRGDTAIALFPLASVAEGIRAGDLKPLLLVGTPPGEDNPDADVVAGVPTLDEATGQDGLGAALEQHRIVATAPDTPQCIVESLSESMAAAFQDDGLVGDFQEAGLVPAHMDAAEAQEVLQSTIDTLTEYEDLLSQSFEG</sequence>
<comment type="similarity">
    <text evidence="1">Belongs to the UPF0065 (bug) family.</text>
</comment>
<comment type="caution">
    <text evidence="3">The sequence shown here is derived from an EMBL/GenBank/DDBJ whole genome shotgun (WGS) entry which is preliminary data.</text>
</comment>
<evidence type="ECO:0000313" key="3">
    <source>
        <dbReference type="EMBL" id="TDE00683.1"/>
    </source>
</evidence>
<dbReference type="InParanoid" id="A0A4R5CSM0"/>
<dbReference type="Gene3D" id="3.40.190.10">
    <property type="entry name" value="Periplasmic binding protein-like II"/>
    <property type="match status" value="1"/>
</dbReference>
<dbReference type="EMBL" id="SMKZ01000047">
    <property type="protein sequence ID" value="TDE00683.1"/>
    <property type="molecule type" value="Genomic_DNA"/>
</dbReference>
<evidence type="ECO:0000256" key="1">
    <source>
        <dbReference type="ARBA" id="ARBA00006987"/>
    </source>
</evidence>
<dbReference type="InterPro" id="IPR005064">
    <property type="entry name" value="BUG"/>
</dbReference>